<organism evidence="1 2">
    <name type="scientific">Pseudoalteromonas denitrificans DSM 6059</name>
    <dbReference type="NCBI Taxonomy" id="1123010"/>
    <lineage>
        <taxon>Bacteria</taxon>
        <taxon>Pseudomonadati</taxon>
        <taxon>Pseudomonadota</taxon>
        <taxon>Gammaproteobacteria</taxon>
        <taxon>Alteromonadales</taxon>
        <taxon>Pseudoalteromonadaceae</taxon>
        <taxon>Pseudoalteromonas</taxon>
    </lineage>
</organism>
<evidence type="ECO:0000313" key="1">
    <source>
        <dbReference type="EMBL" id="SFD44598.1"/>
    </source>
</evidence>
<dbReference type="RefSeq" id="WP_091990178.1">
    <property type="nucleotide sequence ID" value="NZ_FOLO01000058.1"/>
</dbReference>
<evidence type="ECO:0000313" key="2">
    <source>
        <dbReference type="Proteomes" id="UP000198862"/>
    </source>
</evidence>
<dbReference type="Proteomes" id="UP000198862">
    <property type="component" value="Unassembled WGS sequence"/>
</dbReference>
<reference evidence="1 2" key="1">
    <citation type="submission" date="2016-10" db="EMBL/GenBank/DDBJ databases">
        <authorList>
            <person name="de Groot N.N."/>
        </authorList>
    </citation>
    <scope>NUCLEOTIDE SEQUENCE [LARGE SCALE GENOMIC DNA]</scope>
    <source>
        <strain evidence="1 2">DSM 6059</strain>
    </source>
</reference>
<dbReference type="InterPro" id="IPR028994">
    <property type="entry name" value="Integrin_alpha_N"/>
</dbReference>
<dbReference type="PROSITE" id="PS51257">
    <property type="entry name" value="PROKAR_LIPOPROTEIN"/>
    <property type="match status" value="1"/>
</dbReference>
<dbReference type="InterPro" id="IPR013783">
    <property type="entry name" value="Ig-like_fold"/>
</dbReference>
<gene>
    <name evidence="1" type="ORF">SAMN02745724_04549</name>
</gene>
<dbReference type="EMBL" id="FOLO01000058">
    <property type="protein sequence ID" value="SFD44598.1"/>
    <property type="molecule type" value="Genomic_DNA"/>
</dbReference>
<keyword evidence="2" id="KW-1185">Reference proteome</keyword>
<name>A0A1I1SIW7_9GAMM</name>
<accession>A0A1I1SIW7</accession>
<dbReference type="AlphaFoldDB" id="A0A1I1SIW7"/>
<dbReference type="SUPFAM" id="SSF69318">
    <property type="entry name" value="Integrin alpha N-terminal domain"/>
    <property type="match status" value="1"/>
</dbReference>
<protein>
    <recommendedName>
        <fullName evidence="3">Repeat domain-containing protein</fullName>
    </recommendedName>
</protein>
<dbReference type="OrthoDB" id="6310805at2"/>
<dbReference type="Gene3D" id="2.60.40.10">
    <property type="entry name" value="Immunoglobulins"/>
    <property type="match status" value="1"/>
</dbReference>
<sequence length="840" mass="95477">MKVFSLFITFIFLTACGGSDNSGTKKTLVNSPPIITVITQHIAISGEELTLSADIVDPEKHDITVKWNVIQGIGFTLNNSSSSEVKFITPLTTIDSEIIINIIATDSEGLSTSKNITVNVPAASISLTSEDNFIIGESSLVNAVTKNIKLDNFTSSWMLNGEPINFSDSAKPLQLRYTPNLKDINQELNFELIIKDLNKNKLENSLKVKVPEVEVSFNSTDNFQVLKTSYIEVIAKNINLEKFVTQWQINTLPTTPVNPLLLTYTPDLIEHGSDITFNFIISDNQNQKIEKSVNIKVPEVKANFQLPIEPISLRYIFVNAQFENLDINDINIQWQNSNAQDLNLENSNTPNLKFYAKKELAIHNDFDTTQEIALSVEVATPTQSLSFPTIVTIGPVDNVPQWPIHEISETTQPQAKKSSNSIKIQASEQQKHLDLNNDGLSDYLSYENGTVYYHQAIDESIYQPPIEVISDVDISFSDGKILDTDNNENPELYVIDKYNQDDTKSMFSRLFFDASIKKVIYEEISLLKTPYSGFSEYRGGVFFDIEKQKEKLLFLYSYHNKNVTYSPRYWVDYYSSELIEFEISNQALINAHSLFYDNNSYESGAAFYSFDSIEFSDINEDGIDEIMLFGTYKFNDIFGEPMFSSHIAIQDGTKQSGFVTFGNGSFRQKDIDNDANLEWIYNPDYGTENNNDCDQLYHINLVENKVITNTYGHCPTKTSIFSNLSTQINFFPLKDSNELSYLNVYTECWENYGLRQFCGTEYVTGHYLTLENIGEYQTNILLTKELRIDGKNKLLTPSEKYPIELVDYDSDGDLDITFKSSSTKSYWIENIESMPIQIKK</sequence>
<dbReference type="STRING" id="1123010.SAMN02745724_04549"/>
<evidence type="ECO:0008006" key="3">
    <source>
        <dbReference type="Google" id="ProtNLM"/>
    </source>
</evidence>
<proteinExistence type="predicted"/>